<sequence length="81" mass="9574">MIVKFLGEKGERKKTGCPVCGTRIRVSNTISYTKRMILPSGRVMVFVLNREYEVNEKEGQFLLDYHYTYNNEEIHPFVKRD</sequence>
<proteinExistence type="predicted"/>
<protein>
    <submittedName>
        <fullName evidence="1">Uncharacterized protein</fullName>
    </submittedName>
</protein>
<keyword evidence="2" id="KW-1185">Reference proteome</keyword>
<dbReference type="Proteomes" id="UP000195447">
    <property type="component" value="Unassembled WGS sequence"/>
</dbReference>
<evidence type="ECO:0000313" key="2">
    <source>
        <dbReference type="Proteomes" id="UP000195447"/>
    </source>
</evidence>
<organism evidence="1 2">
    <name type="scientific">Faecalitalea cylindroides</name>
    <dbReference type="NCBI Taxonomy" id="39483"/>
    <lineage>
        <taxon>Bacteria</taxon>
        <taxon>Bacillati</taxon>
        <taxon>Bacillota</taxon>
        <taxon>Erysipelotrichia</taxon>
        <taxon>Erysipelotrichales</taxon>
        <taxon>Erysipelotrichaceae</taxon>
        <taxon>Faecalitalea</taxon>
    </lineage>
</organism>
<dbReference type="AlphaFoldDB" id="A0A1Y4M4Q7"/>
<comment type="caution">
    <text evidence="1">The sequence shown here is derived from an EMBL/GenBank/DDBJ whole genome shotgun (WGS) entry which is preliminary data.</text>
</comment>
<reference evidence="2" key="1">
    <citation type="submission" date="2017-04" db="EMBL/GenBank/DDBJ databases">
        <title>Function of individual gut microbiota members based on whole genome sequencing of pure cultures obtained from chicken caecum.</title>
        <authorList>
            <person name="Medvecky M."/>
            <person name="Cejkova D."/>
            <person name="Polansky O."/>
            <person name="Karasova D."/>
            <person name="Kubasova T."/>
            <person name="Cizek A."/>
            <person name="Rychlik I."/>
        </authorList>
    </citation>
    <scope>NUCLEOTIDE SEQUENCE [LARGE SCALE GENOMIC DNA]</scope>
    <source>
        <strain evidence="2">An178</strain>
    </source>
</reference>
<gene>
    <name evidence="1" type="ORF">B5F14_01630</name>
</gene>
<dbReference type="EMBL" id="NFKM01000002">
    <property type="protein sequence ID" value="OUP61682.1"/>
    <property type="molecule type" value="Genomic_DNA"/>
</dbReference>
<dbReference type="RefSeq" id="WP_087158124.1">
    <property type="nucleotide sequence ID" value="NZ_NFKM01000002.1"/>
</dbReference>
<accession>A0A1Y4M4Q7</accession>
<evidence type="ECO:0000313" key="1">
    <source>
        <dbReference type="EMBL" id="OUP61682.1"/>
    </source>
</evidence>
<name>A0A1Y4M4Q7_9FIRM</name>